<protein>
    <submittedName>
        <fullName evidence="1">Uncharacterized protein</fullName>
    </submittedName>
</protein>
<evidence type="ECO:0000313" key="1">
    <source>
        <dbReference type="EMBL" id="VAW95294.1"/>
    </source>
</evidence>
<dbReference type="NCBIfam" id="NF041023">
    <property type="entry name" value="PP0621_fam"/>
    <property type="match status" value="1"/>
</dbReference>
<dbReference type="InterPro" id="IPR049708">
    <property type="entry name" value="PP0621-like"/>
</dbReference>
<reference evidence="1" key="1">
    <citation type="submission" date="2018-06" db="EMBL/GenBank/DDBJ databases">
        <authorList>
            <person name="Zhirakovskaya E."/>
        </authorList>
    </citation>
    <scope>NUCLEOTIDE SEQUENCE</scope>
</reference>
<dbReference type="AlphaFoldDB" id="A0A3B1AN07"/>
<dbReference type="EMBL" id="UOFR01000032">
    <property type="protein sequence ID" value="VAW95294.1"/>
    <property type="molecule type" value="Genomic_DNA"/>
</dbReference>
<accession>A0A3B1AN07</accession>
<sequence>MGIFRLLTILLIAWLVYALYKRYVKARSQNLTSKKSKNPEKIVKCEHCATHIPEHEAIIDKGRYYCTEEHKRINNNQ</sequence>
<proteinExistence type="predicted"/>
<name>A0A3B1AN07_9ZZZZ</name>
<gene>
    <name evidence="1" type="ORF">MNBD_GAMMA21-1441</name>
</gene>
<organism evidence="1">
    <name type="scientific">hydrothermal vent metagenome</name>
    <dbReference type="NCBI Taxonomy" id="652676"/>
    <lineage>
        <taxon>unclassified sequences</taxon>
        <taxon>metagenomes</taxon>
        <taxon>ecological metagenomes</taxon>
    </lineage>
</organism>